<keyword evidence="1 11" id="KW-0963">Cytoplasm</keyword>
<keyword evidence="6 11" id="KW-0067">ATP-binding</keyword>
<dbReference type="GO" id="GO:0003677">
    <property type="term" value="F:DNA binding"/>
    <property type="evidence" value="ECO:0007669"/>
    <property type="project" value="UniProtKB-UniRule"/>
</dbReference>
<gene>
    <name evidence="11" type="primary">uup</name>
    <name evidence="14" type="ORF">DS843_27210</name>
</gene>
<dbReference type="SMART" id="SM00382">
    <property type="entry name" value="AAA"/>
    <property type="match status" value="2"/>
</dbReference>
<evidence type="ECO:0000256" key="8">
    <source>
        <dbReference type="ARBA" id="ARBA00023204"/>
    </source>
</evidence>
<dbReference type="PANTHER" id="PTHR42855">
    <property type="entry name" value="ABC TRANSPORTER ATP-BINDING SUBUNIT"/>
    <property type="match status" value="1"/>
</dbReference>
<dbReference type="Pfam" id="PF00005">
    <property type="entry name" value="ABC_tran"/>
    <property type="match status" value="2"/>
</dbReference>
<dbReference type="HAMAP" id="MF_00848">
    <property type="entry name" value="Uup"/>
    <property type="match status" value="1"/>
</dbReference>
<organism evidence="14 15">
    <name type="scientific">Roseomonas genomospecies 6</name>
    <dbReference type="NCBI Taxonomy" id="214106"/>
    <lineage>
        <taxon>Bacteria</taxon>
        <taxon>Pseudomonadati</taxon>
        <taxon>Pseudomonadota</taxon>
        <taxon>Alphaproteobacteria</taxon>
        <taxon>Acetobacterales</taxon>
        <taxon>Roseomonadaceae</taxon>
        <taxon>Roseomonas</taxon>
    </lineage>
</organism>
<accession>A0A9W7KNQ6</accession>
<keyword evidence="5 11" id="KW-0378">Hydrolase</keyword>
<dbReference type="GO" id="GO:0016887">
    <property type="term" value="F:ATP hydrolysis activity"/>
    <property type="evidence" value="ECO:0007669"/>
    <property type="project" value="UniProtKB-UniRule"/>
</dbReference>
<dbReference type="PANTHER" id="PTHR42855:SF1">
    <property type="entry name" value="ABC TRANSPORTER DOMAIN-CONTAINING PROTEIN"/>
    <property type="match status" value="1"/>
</dbReference>
<comment type="similarity">
    <text evidence="10 11">Belongs to the ABC transporter superfamily. ABCF family. Uup subfamily.</text>
</comment>
<feature type="compositionally biased region" description="Low complexity" evidence="12">
    <location>
        <begin position="510"/>
        <end position="525"/>
    </location>
</feature>
<dbReference type="GO" id="GO:0043022">
    <property type="term" value="F:ribosome binding"/>
    <property type="evidence" value="ECO:0007669"/>
    <property type="project" value="UniProtKB-UniRule"/>
</dbReference>
<evidence type="ECO:0000313" key="15">
    <source>
        <dbReference type="Proteomes" id="UP000480854"/>
    </source>
</evidence>
<evidence type="ECO:0000256" key="1">
    <source>
        <dbReference type="ARBA" id="ARBA00022490"/>
    </source>
</evidence>
<dbReference type="CDD" id="cd03221">
    <property type="entry name" value="ABCF_EF-3"/>
    <property type="match status" value="2"/>
</dbReference>
<dbReference type="GO" id="GO:0006281">
    <property type="term" value="P:DNA repair"/>
    <property type="evidence" value="ECO:0007669"/>
    <property type="project" value="UniProtKB-KW"/>
</dbReference>
<dbReference type="SUPFAM" id="SSF52540">
    <property type="entry name" value="P-loop containing nucleoside triphosphate hydrolases"/>
    <property type="match status" value="2"/>
</dbReference>
<keyword evidence="3 11" id="KW-0547">Nucleotide-binding</keyword>
<comment type="subcellular location">
    <subcellularLocation>
        <location evidence="11">Cytoplasm</location>
    </subcellularLocation>
    <text evidence="11">Associates with ribosomes.</text>
</comment>
<dbReference type="InterPro" id="IPR003439">
    <property type="entry name" value="ABC_transporter-like_ATP-bd"/>
</dbReference>
<dbReference type="PROSITE" id="PS50893">
    <property type="entry name" value="ABC_TRANSPORTER_2"/>
    <property type="match status" value="2"/>
</dbReference>
<dbReference type="RefSeq" id="WP_149471981.1">
    <property type="nucleotide sequence ID" value="NZ_QOKW01000035.1"/>
</dbReference>
<dbReference type="EC" id="3.6.1.-" evidence="11"/>
<name>A0A9W7KNQ6_9PROT</name>
<feature type="domain" description="ABC transporter" evidence="13">
    <location>
        <begin position="287"/>
        <end position="510"/>
    </location>
</feature>
<dbReference type="Pfam" id="PF16326">
    <property type="entry name" value="ABC_tran_CTD"/>
    <property type="match status" value="1"/>
</dbReference>
<dbReference type="PROSITE" id="PS00211">
    <property type="entry name" value="ABC_TRANSPORTER_1"/>
    <property type="match status" value="2"/>
</dbReference>
<evidence type="ECO:0000256" key="11">
    <source>
        <dbReference type="HAMAP-Rule" id="MF_00848"/>
    </source>
</evidence>
<keyword evidence="11" id="KW-0175">Coiled coil</keyword>
<sequence length="608" mass="66655">MAPPAPITALQGVSVTFGGRPLFETIDLSIGRGDKACLVGRNGSGKSTLMKVLAGMIQPDGGTVFTQPGARIAYLPQEPDFTGCATVHDYVAAGLPADEQDEAHRVDAVLDRLQVPGHLDPNTLSGGEARRAALARTLVGEPDVMLLDEPTNHLDLPTIEWLEEELLAYRGGLLLISHDRSFLNRLARRTLWLDRGTVRATDRGFAEFETWQAEVFESEEIAAQKLDRKIEGEMKWLREGISARRTRNMGRVRALLQLRTDRAERIKGGQQAKLAVAEAERGGRLVIEADRISKGFDSAEGRKTIVKDFSTRILRGDRVGLIGPNGAGKTTLLKMLTGQMEPDSGTIRLGTNLETAYFDQRREGLDPEDTIRKVLCPFGGDSVMVNGQSRHVAGYIRDFLFDTRQLDSPVKALSGGERNRLLLARLFARPSNMMILDEPTNDLDMDTLDLLEDVLGDYQGTLLLVSHDRDFLDRLVTSTIAVEGDGVIAEYPGGYSDYLVQRPPPKEKAAAPAKAKPAAAPAAAKPKGKLSYKDQRELDDLPARMDKLTAEVAKLESALADPDLFARDAAAFQKTSDRLQAKQAELAAAEERWLELEALREELEGGRG</sequence>
<evidence type="ECO:0000313" key="14">
    <source>
        <dbReference type="EMBL" id="KAA0676417.1"/>
    </source>
</evidence>
<reference evidence="14 15" key="1">
    <citation type="submission" date="2018-07" db="EMBL/GenBank/DDBJ databases">
        <title>Genome sequence of Azospirillum sp. ATCC 49961.</title>
        <authorList>
            <person name="Sant'Anna F.H."/>
            <person name="Baldani J.I."/>
            <person name="Zilli J.E."/>
            <person name="Reis V.M."/>
            <person name="Hartmann A."/>
            <person name="Cruz L."/>
            <person name="de Souza E.M."/>
            <person name="de Oliveira Pedrosa F."/>
            <person name="Passaglia L.M.P."/>
        </authorList>
    </citation>
    <scope>NUCLEOTIDE SEQUENCE [LARGE SCALE GENOMIC DNA]</scope>
    <source>
        <strain evidence="14 15">ATCC 49961</strain>
    </source>
</reference>
<comment type="catalytic activity">
    <reaction evidence="9 11">
        <text>ATP + H2O = ADP + phosphate + H(+)</text>
        <dbReference type="Rhea" id="RHEA:13065"/>
        <dbReference type="ChEBI" id="CHEBI:15377"/>
        <dbReference type="ChEBI" id="CHEBI:15378"/>
        <dbReference type="ChEBI" id="CHEBI:30616"/>
        <dbReference type="ChEBI" id="CHEBI:43474"/>
        <dbReference type="ChEBI" id="CHEBI:456216"/>
    </reaction>
</comment>
<dbReference type="InterPro" id="IPR037118">
    <property type="entry name" value="Val-tRNA_synth_C_sf"/>
</dbReference>
<feature type="binding site" evidence="11">
    <location>
        <begin position="323"/>
        <end position="330"/>
    </location>
    <ligand>
        <name>ATP</name>
        <dbReference type="ChEBI" id="CHEBI:30616"/>
        <label>2</label>
    </ligand>
</feature>
<evidence type="ECO:0000256" key="12">
    <source>
        <dbReference type="SAM" id="MobiDB-lite"/>
    </source>
</evidence>
<dbReference type="Gene3D" id="1.10.287.380">
    <property type="entry name" value="Valyl-tRNA synthetase, C-terminal domain"/>
    <property type="match status" value="1"/>
</dbReference>
<dbReference type="Proteomes" id="UP000480854">
    <property type="component" value="Unassembled WGS sequence"/>
</dbReference>
<comment type="caution">
    <text evidence="14">The sequence shown here is derived from an EMBL/GenBank/DDBJ whole genome shotgun (WGS) entry which is preliminary data.</text>
</comment>
<dbReference type="AlphaFoldDB" id="A0A9W7KNQ6"/>
<keyword evidence="15" id="KW-1185">Reference proteome</keyword>
<feature type="domain" description="ABC transporter" evidence="13">
    <location>
        <begin position="8"/>
        <end position="220"/>
    </location>
</feature>
<dbReference type="Gene3D" id="3.40.50.300">
    <property type="entry name" value="P-loop containing nucleotide triphosphate hydrolases"/>
    <property type="match status" value="2"/>
</dbReference>
<keyword evidence="7 11" id="KW-0238">DNA-binding</keyword>
<dbReference type="InterPro" id="IPR003593">
    <property type="entry name" value="AAA+_ATPase"/>
</dbReference>
<evidence type="ECO:0000256" key="6">
    <source>
        <dbReference type="ARBA" id="ARBA00022840"/>
    </source>
</evidence>
<dbReference type="EMBL" id="QOKW01000035">
    <property type="protein sequence ID" value="KAA0676417.1"/>
    <property type="molecule type" value="Genomic_DNA"/>
</dbReference>
<dbReference type="GO" id="GO:0005524">
    <property type="term" value="F:ATP binding"/>
    <property type="evidence" value="ECO:0007669"/>
    <property type="project" value="UniProtKB-UniRule"/>
</dbReference>
<proteinExistence type="inferred from homology"/>
<evidence type="ECO:0000256" key="10">
    <source>
        <dbReference type="ARBA" id="ARBA00061478"/>
    </source>
</evidence>
<dbReference type="InterPro" id="IPR017871">
    <property type="entry name" value="ABC_transporter-like_CS"/>
</dbReference>
<dbReference type="FunFam" id="3.40.50.300:FF:000309">
    <property type="entry name" value="ABC transporter ATP-binding protein"/>
    <property type="match status" value="1"/>
</dbReference>
<comment type="function">
    <text evidence="11">Probably plays a role in ribosome assembly or function. May be involved in resolution of branched DNA intermediates that result from template switching in postreplication gaps. Binds DNA and has ATPase activity.</text>
</comment>
<evidence type="ECO:0000256" key="5">
    <source>
        <dbReference type="ARBA" id="ARBA00022801"/>
    </source>
</evidence>
<evidence type="ECO:0000256" key="2">
    <source>
        <dbReference type="ARBA" id="ARBA00022737"/>
    </source>
</evidence>
<protein>
    <recommendedName>
        <fullName evidence="11">ATP-binding protein Uup</fullName>
        <ecNumber evidence="11">3.6.1.-</ecNumber>
    </recommendedName>
</protein>
<keyword evidence="4 11" id="KW-0227">DNA damage</keyword>
<keyword evidence="2 11" id="KW-0677">Repeat</keyword>
<keyword evidence="8 11" id="KW-0234">DNA repair</keyword>
<dbReference type="GO" id="GO:0005737">
    <property type="term" value="C:cytoplasm"/>
    <property type="evidence" value="ECO:0007669"/>
    <property type="project" value="UniProtKB-SubCell"/>
</dbReference>
<feature type="region of interest" description="Disordered" evidence="12">
    <location>
        <begin position="502"/>
        <end position="532"/>
    </location>
</feature>
<dbReference type="InterPro" id="IPR032524">
    <property type="entry name" value="ABC_tran_C"/>
</dbReference>
<feature type="coiled-coil region" evidence="11">
    <location>
        <begin position="538"/>
        <end position="599"/>
    </location>
</feature>
<evidence type="ECO:0000256" key="4">
    <source>
        <dbReference type="ARBA" id="ARBA00022763"/>
    </source>
</evidence>
<dbReference type="InterPro" id="IPR043686">
    <property type="entry name" value="Uup"/>
</dbReference>
<evidence type="ECO:0000259" key="13">
    <source>
        <dbReference type="PROSITE" id="PS50893"/>
    </source>
</evidence>
<dbReference type="InterPro" id="IPR051309">
    <property type="entry name" value="ABCF_ATPase"/>
</dbReference>
<dbReference type="OrthoDB" id="9762369at2"/>
<dbReference type="InterPro" id="IPR027417">
    <property type="entry name" value="P-loop_NTPase"/>
</dbReference>
<evidence type="ECO:0000256" key="7">
    <source>
        <dbReference type="ARBA" id="ARBA00023125"/>
    </source>
</evidence>
<feature type="binding site" evidence="11">
    <location>
        <begin position="40"/>
        <end position="47"/>
    </location>
    <ligand>
        <name>ATP</name>
        <dbReference type="ChEBI" id="CHEBI:30616"/>
        <label>1</label>
    </ligand>
</feature>
<evidence type="ECO:0000256" key="3">
    <source>
        <dbReference type="ARBA" id="ARBA00022741"/>
    </source>
</evidence>
<evidence type="ECO:0000256" key="9">
    <source>
        <dbReference type="ARBA" id="ARBA00049360"/>
    </source>
</evidence>